<name>A0ABP4CGR8_9ACTN</name>
<feature type="domain" description="Mammalian cell entry C-terminal" evidence="3">
    <location>
        <begin position="130"/>
        <end position="297"/>
    </location>
</feature>
<protein>
    <recommendedName>
        <fullName evidence="6">Phospholipid/cholesterol/gamma-HCH transport system substrate-binding protein</fullName>
    </recommendedName>
</protein>
<dbReference type="RefSeq" id="WP_344246125.1">
    <property type="nucleotide sequence ID" value="NZ_BAAAHH010000044.1"/>
</dbReference>
<evidence type="ECO:0000313" key="4">
    <source>
        <dbReference type="EMBL" id="GAA0966505.1"/>
    </source>
</evidence>
<comment type="caution">
    <text evidence="4">The sequence shown here is derived from an EMBL/GenBank/DDBJ whole genome shotgun (WGS) entry which is preliminary data.</text>
</comment>
<evidence type="ECO:0000313" key="5">
    <source>
        <dbReference type="Proteomes" id="UP001500665"/>
    </source>
</evidence>
<evidence type="ECO:0008006" key="6">
    <source>
        <dbReference type="Google" id="ProtNLM"/>
    </source>
</evidence>
<evidence type="ECO:0000259" key="3">
    <source>
        <dbReference type="Pfam" id="PF11887"/>
    </source>
</evidence>
<feature type="region of interest" description="Disordered" evidence="1">
    <location>
        <begin position="339"/>
        <end position="364"/>
    </location>
</feature>
<organism evidence="4 5">
    <name type="scientific">Actinocorallia libanotica</name>
    <dbReference type="NCBI Taxonomy" id="46162"/>
    <lineage>
        <taxon>Bacteria</taxon>
        <taxon>Bacillati</taxon>
        <taxon>Actinomycetota</taxon>
        <taxon>Actinomycetes</taxon>
        <taxon>Streptosporangiales</taxon>
        <taxon>Thermomonosporaceae</taxon>
        <taxon>Actinocorallia</taxon>
    </lineage>
</organism>
<dbReference type="InterPro" id="IPR003399">
    <property type="entry name" value="Mce/MlaD"/>
</dbReference>
<evidence type="ECO:0000256" key="1">
    <source>
        <dbReference type="SAM" id="MobiDB-lite"/>
    </source>
</evidence>
<sequence length="364" mass="38552">MSGSDLSLSKAARTRFALLGCGIAAAGAAGAVVAALPSDPPSRYFTATFDRAGQGLDDRSRVKVRGMTVGAVVSVDLDGRGRARVRLRVDEDIRVPATVAAGIEAVSVFGPKDVTLDLGSGEGVGPFLESDATITRTTGPAELADTGRPIAELAEAIDPDDVSTVVHTLAEALRGNGQKLRRTTDNAQKVLDVLHRDRRSTSRALEDAADLADVFGSRTETIDELLKDATTLNRTLTEDPEDFERTLENASVLADALSGTLKDNGDDLALLIDKGALFNDSLHSRQKELVGLINGLDGFFGGLASIMQIPGPEGTLLGNTNLYVSLNLCDELPDLCPPEWTYTDKDDPKPAKGEKDKKKRKGNG</sequence>
<keyword evidence="5" id="KW-1185">Reference proteome</keyword>
<feature type="compositionally biased region" description="Basic and acidic residues" evidence="1">
    <location>
        <begin position="342"/>
        <end position="356"/>
    </location>
</feature>
<proteinExistence type="predicted"/>
<dbReference type="Pfam" id="PF11887">
    <property type="entry name" value="Mce4_CUP1"/>
    <property type="match status" value="1"/>
</dbReference>
<reference evidence="5" key="1">
    <citation type="journal article" date="2019" name="Int. J. Syst. Evol. Microbiol.">
        <title>The Global Catalogue of Microorganisms (GCM) 10K type strain sequencing project: providing services to taxonomists for standard genome sequencing and annotation.</title>
        <authorList>
            <consortium name="The Broad Institute Genomics Platform"/>
            <consortium name="The Broad Institute Genome Sequencing Center for Infectious Disease"/>
            <person name="Wu L."/>
            <person name="Ma J."/>
        </authorList>
    </citation>
    <scope>NUCLEOTIDE SEQUENCE [LARGE SCALE GENOMIC DNA]</scope>
    <source>
        <strain evidence="5">JCM 10696</strain>
    </source>
</reference>
<dbReference type="InterPro" id="IPR005693">
    <property type="entry name" value="Mce"/>
</dbReference>
<dbReference type="PANTHER" id="PTHR33371:SF4">
    <property type="entry name" value="INTERMEMBRANE PHOSPHOLIPID TRANSPORT SYSTEM BINDING PROTEIN MLAD"/>
    <property type="match status" value="1"/>
</dbReference>
<dbReference type="NCBIfam" id="TIGR00996">
    <property type="entry name" value="Mtu_fam_mce"/>
    <property type="match status" value="1"/>
</dbReference>
<dbReference type="InterPro" id="IPR024516">
    <property type="entry name" value="Mce_C"/>
</dbReference>
<dbReference type="Pfam" id="PF02470">
    <property type="entry name" value="MlaD"/>
    <property type="match status" value="1"/>
</dbReference>
<evidence type="ECO:0000259" key="2">
    <source>
        <dbReference type="Pfam" id="PF02470"/>
    </source>
</evidence>
<dbReference type="PANTHER" id="PTHR33371">
    <property type="entry name" value="INTERMEMBRANE PHOSPHOLIPID TRANSPORT SYSTEM BINDING PROTEIN MLAD-RELATED"/>
    <property type="match status" value="1"/>
</dbReference>
<dbReference type="Proteomes" id="UP001500665">
    <property type="component" value="Unassembled WGS sequence"/>
</dbReference>
<dbReference type="InterPro" id="IPR052336">
    <property type="entry name" value="MlaD_Phospholipid_Transporter"/>
</dbReference>
<accession>A0ABP4CGR8</accession>
<gene>
    <name evidence="4" type="ORF">GCM10009550_68940</name>
</gene>
<dbReference type="EMBL" id="BAAAHH010000044">
    <property type="protein sequence ID" value="GAA0966505.1"/>
    <property type="molecule type" value="Genomic_DNA"/>
</dbReference>
<feature type="domain" description="Mce/MlaD" evidence="2">
    <location>
        <begin position="43"/>
        <end position="117"/>
    </location>
</feature>